<dbReference type="Proteomes" id="UP000297703">
    <property type="component" value="Unassembled WGS sequence"/>
</dbReference>
<keyword evidence="2" id="KW-1185">Reference proteome</keyword>
<reference evidence="1 2" key="1">
    <citation type="submission" date="2019-04" db="EMBL/GenBank/DDBJ databases">
        <title>Draft genome of the big-headed turtle Platysternon megacephalum.</title>
        <authorList>
            <person name="Gong S."/>
        </authorList>
    </citation>
    <scope>NUCLEOTIDE SEQUENCE [LARGE SCALE GENOMIC DNA]</scope>
    <source>
        <strain evidence="1">DO16091913</strain>
        <tissue evidence="1">Muscle</tissue>
    </source>
</reference>
<gene>
    <name evidence="1" type="ORF">DR999_PMT18422</name>
</gene>
<organism evidence="1 2">
    <name type="scientific">Platysternon megacephalum</name>
    <name type="common">big-headed turtle</name>
    <dbReference type="NCBI Taxonomy" id="55544"/>
    <lineage>
        <taxon>Eukaryota</taxon>
        <taxon>Metazoa</taxon>
        <taxon>Chordata</taxon>
        <taxon>Craniata</taxon>
        <taxon>Vertebrata</taxon>
        <taxon>Euteleostomi</taxon>
        <taxon>Archelosauria</taxon>
        <taxon>Testudinata</taxon>
        <taxon>Testudines</taxon>
        <taxon>Cryptodira</taxon>
        <taxon>Durocryptodira</taxon>
        <taxon>Testudinoidea</taxon>
        <taxon>Platysternidae</taxon>
        <taxon>Platysternon</taxon>
    </lineage>
</organism>
<protein>
    <submittedName>
        <fullName evidence="1">Histone H2B type 3-A-like</fullName>
    </submittedName>
</protein>
<sequence length="97" mass="11016">MCEQAARYCRESVHKILHKQQPQIRGLDGLLRWIVTKMSDKSILSDRELLQEGQAAAGQGCFPAGPRKGTSVILDIFRRADKNGKSVYSYIFILLFF</sequence>
<dbReference type="AlphaFoldDB" id="A0A4D9DPI2"/>
<evidence type="ECO:0000313" key="2">
    <source>
        <dbReference type="Proteomes" id="UP000297703"/>
    </source>
</evidence>
<comment type="caution">
    <text evidence="1">The sequence shown here is derived from an EMBL/GenBank/DDBJ whole genome shotgun (WGS) entry which is preliminary data.</text>
</comment>
<evidence type="ECO:0000313" key="1">
    <source>
        <dbReference type="EMBL" id="TFJ99525.1"/>
    </source>
</evidence>
<dbReference type="STRING" id="55544.A0A4D9DPI2"/>
<dbReference type="OrthoDB" id="427950at2759"/>
<reference evidence="1 2" key="2">
    <citation type="submission" date="2019-04" db="EMBL/GenBank/DDBJ databases">
        <title>The genome sequence of big-headed turtle.</title>
        <authorList>
            <person name="Gong S."/>
        </authorList>
    </citation>
    <scope>NUCLEOTIDE SEQUENCE [LARGE SCALE GENOMIC DNA]</scope>
    <source>
        <strain evidence="1">DO16091913</strain>
        <tissue evidence="1">Muscle</tissue>
    </source>
</reference>
<proteinExistence type="predicted"/>
<dbReference type="EMBL" id="QXTE01000322">
    <property type="protein sequence ID" value="TFJ99525.1"/>
    <property type="molecule type" value="Genomic_DNA"/>
</dbReference>
<name>A0A4D9DPI2_9SAUR</name>
<accession>A0A4D9DPI2</accession>